<name>A0A4R7ZTM9_9ACTN</name>
<dbReference type="PANTHER" id="PTHR43537:SF44">
    <property type="entry name" value="GNTR FAMILY REGULATORY PROTEIN"/>
    <property type="match status" value="1"/>
</dbReference>
<dbReference type="Proteomes" id="UP000295447">
    <property type="component" value="Unassembled WGS sequence"/>
</dbReference>
<dbReference type="PROSITE" id="PS50949">
    <property type="entry name" value="HTH_GNTR"/>
    <property type="match status" value="1"/>
</dbReference>
<dbReference type="Pfam" id="PF00392">
    <property type="entry name" value="GntR"/>
    <property type="match status" value="1"/>
</dbReference>
<keyword evidence="2" id="KW-0238">DNA-binding</keyword>
<dbReference type="SUPFAM" id="SSF46785">
    <property type="entry name" value="Winged helix' DNA-binding domain"/>
    <property type="match status" value="1"/>
</dbReference>
<evidence type="ECO:0000313" key="5">
    <source>
        <dbReference type="EMBL" id="TDW21359.1"/>
    </source>
</evidence>
<dbReference type="RefSeq" id="WP_134114341.1">
    <property type="nucleotide sequence ID" value="NZ_SODF01000001.1"/>
</dbReference>
<dbReference type="OrthoDB" id="155424at2"/>
<dbReference type="Gene3D" id="1.10.10.10">
    <property type="entry name" value="Winged helix-like DNA-binding domain superfamily/Winged helix DNA-binding domain"/>
    <property type="match status" value="1"/>
</dbReference>
<dbReference type="PANTHER" id="PTHR43537">
    <property type="entry name" value="TRANSCRIPTIONAL REGULATOR, GNTR FAMILY"/>
    <property type="match status" value="1"/>
</dbReference>
<gene>
    <name evidence="5" type="ORF">EV650_0179</name>
</gene>
<dbReference type="InterPro" id="IPR036388">
    <property type="entry name" value="WH-like_DNA-bd_sf"/>
</dbReference>
<dbReference type="InterPro" id="IPR008920">
    <property type="entry name" value="TF_FadR/GntR_C"/>
</dbReference>
<evidence type="ECO:0000256" key="2">
    <source>
        <dbReference type="ARBA" id="ARBA00023125"/>
    </source>
</evidence>
<dbReference type="InterPro" id="IPR000524">
    <property type="entry name" value="Tscrpt_reg_HTH_GntR"/>
</dbReference>
<keyword evidence="3" id="KW-0804">Transcription</keyword>
<dbReference type="SMART" id="SM00345">
    <property type="entry name" value="HTH_GNTR"/>
    <property type="match status" value="1"/>
</dbReference>
<proteinExistence type="predicted"/>
<dbReference type="InterPro" id="IPR011711">
    <property type="entry name" value="GntR_C"/>
</dbReference>
<organism evidence="5 6">
    <name type="scientific">Kribbella kalugense</name>
    <dbReference type="NCBI Taxonomy" id="2512221"/>
    <lineage>
        <taxon>Bacteria</taxon>
        <taxon>Bacillati</taxon>
        <taxon>Actinomycetota</taxon>
        <taxon>Actinomycetes</taxon>
        <taxon>Propionibacteriales</taxon>
        <taxon>Kribbellaceae</taxon>
        <taxon>Kribbella</taxon>
    </lineage>
</organism>
<reference evidence="5 6" key="1">
    <citation type="submission" date="2019-03" db="EMBL/GenBank/DDBJ databases">
        <title>Genomic Encyclopedia of Type Strains, Phase III (KMG-III): the genomes of soil and plant-associated and newly described type strains.</title>
        <authorList>
            <person name="Whitman W."/>
        </authorList>
    </citation>
    <scope>NUCLEOTIDE SEQUENCE [LARGE SCALE GENOMIC DNA]</scope>
    <source>
        <strain evidence="5 6">VKM Ac-2570</strain>
    </source>
</reference>
<dbReference type="GO" id="GO:0003700">
    <property type="term" value="F:DNA-binding transcription factor activity"/>
    <property type="evidence" value="ECO:0007669"/>
    <property type="project" value="InterPro"/>
</dbReference>
<dbReference type="Gene3D" id="1.20.120.530">
    <property type="entry name" value="GntR ligand-binding domain-like"/>
    <property type="match status" value="1"/>
</dbReference>
<accession>A0A4R7ZTM9</accession>
<evidence type="ECO:0000256" key="3">
    <source>
        <dbReference type="ARBA" id="ARBA00023163"/>
    </source>
</evidence>
<dbReference type="Pfam" id="PF07729">
    <property type="entry name" value="FCD"/>
    <property type="match status" value="1"/>
</dbReference>
<keyword evidence="1" id="KW-0805">Transcription regulation</keyword>
<keyword evidence="6" id="KW-1185">Reference proteome</keyword>
<evidence type="ECO:0000313" key="6">
    <source>
        <dbReference type="Proteomes" id="UP000295447"/>
    </source>
</evidence>
<sequence length="261" mass="28476">MASTPEPPATTARAAAPILAKLRQAVGDNGGLGAYRGSRSEGVAAYLDAFITREQIEPGTPLGTKPELANAFGVAPSTLNEALQILTSRERIKLRQGPRGGAFVAAPRPVLRLAHSLVQLTDGLEDVADAVELRDALEPTVTLNALTNRKPADLRRLYEHLAALEDTENGTELYQAVLSLHSAIAECCTNELLRVAYLTALETVRSRAQTVIHENGDDTTPQQLRRRRLAVHRAIVEAIEAQDEKALQLALRRHSTYRYKH</sequence>
<dbReference type="GO" id="GO:0003677">
    <property type="term" value="F:DNA binding"/>
    <property type="evidence" value="ECO:0007669"/>
    <property type="project" value="UniProtKB-KW"/>
</dbReference>
<dbReference type="AlphaFoldDB" id="A0A4R7ZTM9"/>
<dbReference type="SMART" id="SM00895">
    <property type="entry name" value="FCD"/>
    <property type="match status" value="1"/>
</dbReference>
<evidence type="ECO:0000256" key="1">
    <source>
        <dbReference type="ARBA" id="ARBA00023015"/>
    </source>
</evidence>
<feature type="domain" description="HTH gntR-type" evidence="4">
    <location>
        <begin position="37"/>
        <end position="107"/>
    </location>
</feature>
<dbReference type="InterPro" id="IPR036390">
    <property type="entry name" value="WH_DNA-bd_sf"/>
</dbReference>
<protein>
    <submittedName>
        <fullName evidence="5">GntR family transcriptional regulator</fullName>
    </submittedName>
</protein>
<comment type="caution">
    <text evidence="5">The sequence shown here is derived from an EMBL/GenBank/DDBJ whole genome shotgun (WGS) entry which is preliminary data.</text>
</comment>
<dbReference type="EMBL" id="SODF01000001">
    <property type="protein sequence ID" value="TDW21359.1"/>
    <property type="molecule type" value="Genomic_DNA"/>
</dbReference>
<dbReference type="SUPFAM" id="SSF48008">
    <property type="entry name" value="GntR ligand-binding domain-like"/>
    <property type="match status" value="1"/>
</dbReference>
<evidence type="ECO:0000259" key="4">
    <source>
        <dbReference type="PROSITE" id="PS50949"/>
    </source>
</evidence>